<feature type="compositionally biased region" description="Basic and acidic residues" evidence="1">
    <location>
        <begin position="279"/>
        <end position="296"/>
    </location>
</feature>
<organism evidence="2 3">
    <name type="scientific">Botryobasidium botryosum (strain FD-172 SS1)</name>
    <dbReference type="NCBI Taxonomy" id="930990"/>
    <lineage>
        <taxon>Eukaryota</taxon>
        <taxon>Fungi</taxon>
        <taxon>Dikarya</taxon>
        <taxon>Basidiomycota</taxon>
        <taxon>Agaricomycotina</taxon>
        <taxon>Agaricomycetes</taxon>
        <taxon>Cantharellales</taxon>
        <taxon>Botryobasidiaceae</taxon>
        <taxon>Botryobasidium</taxon>
    </lineage>
</organism>
<accession>A0A067MKH9</accession>
<dbReference type="Proteomes" id="UP000027195">
    <property type="component" value="Unassembled WGS sequence"/>
</dbReference>
<dbReference type="InParanoid" id="A0A067MKH9"/>
<dbReference type="AlphaFoldDB" id="A0A067MKH9"/>
<feature type="compositionally biased region" description="Low complexity" evidence="1">
    <location>
        <begin position="413"/>
        <end position="423"/>
    </location>
</feature>
<feature type="compositionally biased region" description="Pro residues" evidence="1">
    <location>
        <begin position="401"/>
        <end position="412"/>
    </location>
</feature>
<feature type="compositionally biased region" description="Low complexity" evidence="1">
    <location>
        <begin position="644"/>
        <end position="653"/>
    </location>
</feature>
<reference evidence="3" key="1">
    <citation type="journal article" date="2014" name="Proc. Natl. Acad. Sci. U.S.A.">
        <title>Extensive sampling of basidiomycete genomes demonstrates inadequacy of the white-rot/brown-rot paradigm for wood decay fungi.</title>
        <authorList>
            <person name="Riley R."/>
            <person name="Salamov A.A."/>
            <person name="Brown D.W."/>
            <person name="Nagy L.G."/>
            <person name="Floudas D."/>
            <person name="Held B.W."/>
            <person name="Levasseur A."/>
            <person name="Lombard V."/>
            <person name="Morin E."/>
            <person name="Otillar R."/>
            <person name="Lindquist E.A."/>
            <person name="Sun H."/>
            <person name="LaButti K.M."/>
            <person name="Schmutz J."/>
            <person name="Jabbour D."/>
            <person name="Luo H."/>
            <person name="Baker S.E."/>
            <person name="Pisabarro A.G."/>
            <person name="Walton J.D."/>
            <person name="Blanchette R.A."/>
            <person name="Henrissat B."/>
            <person name="Martin F."/>
            <person name="Cullen D."/>
            <person name="Hibbett D.S."/>
            <person name="Grigoriev I.V."/>
        </authorList>
    </citation>
    <scope>NUCLEOTIDE SEQUENCE [LARGE SCALE GENOMIC DNA]</scope>
    <source>
        <strain evidence="3">FD-172 SS1</strain>
    </source>
</reference>
<feature type="region of interest" description="Disordered" evidence="1">
    <location>
        <begin position="630"/>
        <end position="688"/>
    </location>
</feature>
<gene>
    <name evidence="2" type="ORF">BOTBODRAFT_174092</name>
</gene>
<dbReference type="HOGENOM" id="CLU_400062_0_0_1"/>
<feature type="region of interest" description="Disordered" evidence="1">
    <location>
        <begin position="384"/>
        <end position="423"/>
    </location>
</feature>
<proteinExistence type="predicted"/>
<keyword evidence="3" id="KW-1185">Reference proteome</keyword>
<feature type="region of interest" description="Disordered" evidence="1">
    <location>
        <begin position="279"/>
        <end position="298"/>
    </location>
</feature>
<protein>
    <submittedName>
        <fullName evidence="2">Uncharacterized protein</fullName>
    </submittedName>
</protein>
<dbReference type="EMBL" id="KL198033">
    <property type="protein sequence ID" value="KDQ15235.1"/>
    <property type="molecule type" value="Genomic_DNA"/>
</dbReference>
<evidence type="ECO:0000256" key="1">
    <source>
        <dbReference type="SAM" id="MobiDB-lite"/>
    </source>
</evidence>
<sequence>MDMDPGASDHIDGVLATVMSERVTPGTDNSSGKVPCASTMDAQDIIPDVSDHIDELLCSAMSERVTPDADNASVASRRTTVGRKKAQVFTWTSPSGDSVPLQHREISIVDTQEKYSFTMEFLEEYLQQHQNHQGKDWVHAKVVNKWASKYGIPLLVANEVRRKHPNLSQVDLEPLLMLGLGEKLTKFFNNQANGKAVKAKASAIVPMEVSGRARSGRELFIDTIRENILERARDELDAQKAAHEKGEGPGPARILNIMNKLLTKEWDKLTQEERDSYIEEAREQKGQRQQIKDGKPVDSSAISDNLLPIFQAFFANLQESLPDWTFHMQAAGPKSDGKTHSFTAGYPPKGEISFKAWLGSEFEGRIGSKWADYATYLKKRQEAKAKGNEQTSMPAASTPDAPAPAAPAPAPTAPATATTTPSATTADLAPLDFQLTDDSVHEVLSKYIGVLWDERFRGGADPMAFVWAAVFKAPHLYLVPGSVPDSIIFAEDGTLDRQQLYEFYGHLYNGQEPGGEPTFAFLPTDQIRKNLNTAEKLRPSDLEANKDMVIGDGSLDAASRRVEGDQVPSNCEAQDGGIKGLETVASERHCTVPDAGKDPRTRVLDFGTGSQAAGAPWALQTNEQSQLQVGVSTRSQGNKPAVPDSSVVDSSGSRFSARLKSAAKDTSNIEGGKDKPTLQAKPTGRGRK</sequence>
<evidence type="ECO:0000313" key="3">
    <source>
        <dbReference type="Proteomes" id="UP000027195"/>
    </source>
</evidence>
<evidence type="ECO:0000313" key="2">
    <source>
        <dbReference type="EMBL" id="KDQ15235.1"/>
    </source>
</evidence>
<name>A0A067MKH9_BOTB1</name>